<feature type="active site" description="Proton acceptor" evidence="10">
    <location>
        <position position="365"/>
    </location>
</feature>
<evidence type="ECO:0000256" key="4">
    <source>
        <dbReference type="ARBA" id="ARBA00022759"/>
    </source>
</evidence>
<dbReference type="GO" id="GO:0004534">
    <property type="term" value="F:5'-3' RNA exonuclease activity"/>
    <property type="evidence" value="ECO:0007669"/>
    <property type="project" value="UniProtKB-UniRule"/>
</dbReference>
<accession>A0A1M5Y3G0</accession>
<evidence type="ECO:0000313" key="15">
    <source>
        <dbReference type="Proteomes" id="UP000183995"/>
    </source>
</evidence>
<dbReference type="InterPro" id="IPR004613">
    <property type="entry name" value="RNase_J"/>
</dbReference>
<protein>
    <recommendedName>
        <fullName evidence="9">Ribonuclease J</fullName>
        <shortName evidence="9">RNase J</shortName>
        <ecNumber evidence="9">3.1.-.-</ecNumber>
    </recommendedName>
</protein>
<evidence type="ECO:0000256" key="1">
    <source>
        <dbReference type="ARBA" id="ARBA00022490"/>
    </source>
</evidence>
<dbReference type="Pfam" id="PF17770">
    <property type="entry name" value="RNase_J_C"/>
    <property type="match status" value="1"/>
</dbReference>
<dbReference type="Proteomes" id="UP000183995">
    <property type="component" value="Unassembled WGS sequence"/>
</dbReference>
<feature type="binding site" evidence="12">
    <location>
        <position position="75"/>
    </location>
    <ligand>
        <name>Zn(2+)</name>
        <dbReference type="ChEBI" id="CHEBI:29105"/>
        <label>1</label>
        <note>catalytic</note>
    </ligand>
</feature>
<dbReference type="RefSeq" id="WP_073078743.1">
    <property type="nucleotide sequence ID" value="NZ_FQXV01000007.1"/>
</dbReference>
<dbReference type="NCBIfam" id="TIGR00649">
    <property type="entry name" value="MG423"/>
    <property type="match status" value="1"/>
</dbReference>
<keyword evidence="2 9" id="KW-0540">Nuclease</keyword>
<dbReference type="Pfam" id="PF07521">
    <property type="entry name" value="RMMBL"/>
    <property type="match status" value="1"/>
</dbReference>
<dbReference type="InterPro" id="IPR042173">
    <property type="entry name" value="RNase_J_2"/>
</dbReference>
<evidence type="ECO:0000256" key="6">
    <source>
        <dbReference type="ARBA" id="ARBA00022833"/>
    </source>
</evidence>
<keyword evidence="15" id="KW-1185">Reference proteome</keyword>
<feature type="binding site" evidence="12">
    <location>
        <position position="70"/>
    </location>
    <ligand>
        <name>Zn(2+)</name>
        <dbReference type="ChEBI" id="CHEBI:29105"/>
        <label>1</label>
        <note>catalytic</note>
    </ligand>
</feature>
<dbReference type="InterPro" id="IPR001587">
    <property type="entry name" value="RNase_J_CS"/>
</dbReference>
<comment type="subcellular location">
    <subcellularLocation>
        <location evidence="9">Cytoplasm</location>
    </subcellularLocation>
</comment>
<feature type="binding site" evidence="12">
    <location>
        <position position="387"/>
    </location>
    <ligand>
        <name>Zn(2+)</name>
        <dbReference type="ChEBI" id="CHEBI:29105"/>
        <label>1</label>
        <note>catalytic</note>
    </ligand>
</feature>
<dbReference type="InterPro" id="IPR011108">
    <property type="entry name" value="RMMBL"/>
</dbReference>
<dbReference type="EMBL" id="FQXV01000007">
    <property type="protein sequence ID" value="SHI06043.1"/>
    <property type="molecule type" value="Genomic_DNA"/>
</dbReference>
<evidence type="ECO:0000256" key="12">
    <source>
        <dbReference type="PIRSR" id="PIRSR004803-3"/>
    </source>
</evidence>
<evidence type="ECO:0000256" key="8">
    <source>
        <dbReference type="ARBA" id="ARBA00022884"/>
    </source>
</evidence>
<comment type="similarity">
    <text evidence="9">Belongs to the metallo-beta-lactamase superfamily. RNA-metabolizing metallo-beta-lactamase-like family. Bacterial RNase J subfamily.</text>
</comment>
<dbReference type="EC" id="3.1.-.-" evidence="9"/>
<evidence type="ECO:0000259" key="13">
    <source>
        <dbReference type="SMART" id="SM00849"/>
    </source>
</evidence>
<feature type="binding site" evidence="9 11">
    <location>
        <begin position="361"/>
        <end position="365"/>
    </location>
    <ligand>
        <name>substrate</name>
    </ligand>
</feature>
<feature type="binding site" evidence="11">
    <location>
        <begin position="229"/>
        <end position="231"/>
    </location>
    <ligand>
        <name>substrate</name>
    </ligand>
</feature>
<dbReference type="GO" id="GO:0008270">
    <property type="term" value="F:zinc ion binding"/>
    <property type="evidence" value="ECO:0007669"/>
    <property type="project" value="InterPro"/>
</dbReference>
<keyword evidence="3 12" id="KW-0479">Metal-binding</keyword>
<keyword evidence="5 9" id="KW-0378">Hydrolase</keyword>
<dbReference type="Pfam" id="PF00753">
    <property type="entry name" value="Lactamase_B"/>
    <property type="match status" value="1"/>
</dbReference>
<keyword evidence="4 9" id="KW-0255">Endonuclease</keyword>
<dbReference type="OrthoDB" id="9758375at2"/>
<comment type="cofactor">
    <cofactor evidence="12">
        <name>Ca(2+)</name>
        <dbReference type="ChEBI" id="CHEBI:29108"/>
    </cofactor>
    <text evidence="12">Binds 1 Ca(2+) cation per subunit. Seen in 1 crystal structure, it is not clear if it is physiologically important.</text>
</comment>
<evidence type="ECO:0000256" key="11">
    <source>
        <dbReference type="PIRSR" id="PIRSR004803-2"/>
    </source>
</evidence>
<dbReference type="STRING" id="1123282.SAMN02745823_02156"/>
<comment type="subunit">
    <text evidence="9">Homodimer, may be a subunit of the RNA degradosome.</text>
</comment>
<comment type="cofactor">
    <cofactor evidence="12">
        <name>Zn(2+)</name>
        <dbReference type="ChEBI" id="CHEBI:29105"/>
    </cofactor>
    <text evidence="12">Binds 2 Zn(2+) ions per subunit. It is not clear if Zn(2+) or Mg(2+) is physiologically important.</text>
</comment>
<dbReference type="HAMAP" id="MF_01491">
    <property type="entry name" value="RNase_J_bact"/>
    <property type="match status" value="1"/>
</dbReference>
<dbReference type="GO" id="GO:0006364">
    <property type="term" value="P:rRNA processing"/>
    <property type="evidence" value="ECO:0007669"/>
    <property type="project" value="UniProtKB-UniRule"/>
</dbReference>
<organism evidence="14 15">
    <name type="scientific">Sporobacter termitidis DSM 10068</name>
    <dbReference type="NCBI Taxonomy" id="1123282"/>
    <lineage>
        <taxon>Bacteria</taxon>
        <taxon>Bacillati</taxon>
        <taxon>Bacillota</taxon>
        <taxon>Clostridia</taxon>
        <taxon>Eubacteriales</taxon>
        <taxon>Oscillospiraceae</taxon>
        <taxon>Sporobacter</taxon>
    </lineage>
</organism>
<dbReference type="PANTHER" id="PTHR43694">
    <property type="entry name" value="RIBONUCLEASE J"/>
    <property type="match status" value="1"/>
</dbReference>
<evidence type="ECO:0000256" key="2">
    <source>
        <dbReference type="ARBA" id="ARBA00022722"/>
    </source>
</evidence>
<dbReference type="GO" id="GO:0005737">
    <property type="term" value="C:cytoplasm"/>
    <property type="evidence" value="ECO:0007669"/>
    <property type="project" value="UniProtKB-SubCell"/>
</dbReference>
<dbReference type="PROSITE" id="PS01292">
    <property type="entry name" value="UPF0036"/>
    <property type="match status" value="1"/>
</dbReference>
<feature type="binding site" evidence="12">
    <location>
        <position position="138"/>
    </location>
    <ligand>
        <name>Zn(2+)</name>
        <dbReference type="ChEBI" id="CHEBI:29105"/>
        <label>1</label>
        <note>catalytic</note>
    </ligand>
</feature>
<evidence type="ECO:0000256" key="5">
    <source>
        <dbReference type="ARBA" id="ARBA00022801"/>
    </source>
</evidence>
<dbReference type="CDD" id="cd07714">
    <property type="entry name" value="RNaseJ_MBL-fold"/>
    <property type="match status" value="1"/>
</dbReference>
<feature type="binding site" evidence="12">
    <location>
        <position position="72"/>
    </location>
    <ligand>
        <name>Zn(2+)</name>
        <dbReference type="ChEBI" id="CHEBI:29105"/>
        <label>1</label>
        <note>catalytic</note>
    </ligand>
</feature>
<feature type="binding site" evidence="12">
    <location>
        <position position="45"/>
    </location>
    <ligand>
        <name>Ca(2+)</name>
        <dbReference type="ChEBI" id="CHEBI:29108"/>
    </ligand>
</feature>
<dbReference type="Pfam" id="PF22505">
    <property type="entry name" value="RNase_J_b_CASP"/>
    <property type="match status" value="1"/>
</dbReference>
<feature type="binding site" evidence="12">
    <location>
        <position position="160"/>
    </location>
    <ligand>
        <name>Zn(2+)</name>
        <dbReference type="ChEBI" id="CHEBI:29105"/>
        <label>1</label>
        <note>catalytic</note>
    </ligand>
</feature>
<dbReference type="SUPFAM" id="SSF56281">
    <property type="entry name" value="Metallo-hydrolase/oxidoreductase"/>
    <property type="match status" value="1"/>
</dbReference>
<keyword evidence="1 9" id="KW-0963">Cytoplasm</keyword>
<dbReference type="GO" id="GO:0004521">
    <property type="term" value="F:RNA endonuclease activity"/>
    <property type="evidence" value="ECO:0007669"/>
    <property type="project" value="UniProtKB-UniRule"/>
</dbReference>
<gene>
    <name evidence="9" type="primary">rnj</name>
    <name evidence="14" type="ORF">SAMN02745823_02156</name>
</gene>
<keyword evidence="7 9" id="KW-0269">Exonuclease</keyword>
<feature type="binding site" evidence="12">
    <location>
        <position position="47"/>
    </location>
    <ligand>
        <name>Ca(2+)</name>
        <dbReference type="ChEBI" id="CHEBI:29108"/>
    </ligand>
</feature>
<evidence type="ECO:0000256" key="10">
    <source>
        <dbReference type="PIRSR" id="PIRSR004803-1"/>
    </source>
</evidence>
<feature type="active site" description="Proton donor" evidence="10">
    <location>
        <position position="192"/>
    </location>
</feature>
<evidence type="ECO:0000256" key="9">
    <source>
        <dbReference type="HAMAP-Rule" id="MF_01491"/>
    </source>
</evidence>
<dbReference type="PIRSF" id="PIRSF004803">
    <property type="entry name" value="RnjA"/>
    <property type="match status" value="1"/>
</dbReference>
<dbReference type="Gene3D" id="3.40.50.10710">
    <property type="entry name" value="Metallo-hydrolase/oxidoreductase"/>
    <property type="match status" value="1"/>
</dbReference>
<dbReference type="InterPro" id="IPR041636">
    <property type="entry name" value="RNase_J_C"/>
</dbReference>
<name>A0A1M5Y3G0_9FIRM</name>
<dbReference type="PANTHER" id="PTHR43694:SF1">
    <property type="entry name" value="RIBONUCLEASE J"/>
    <property type="match status" value="1"/>
</dbReference>
<feature type="binding site" evidence="12">
    <location>
        <position position="74"/>
    </location>
    <ligand>
        <name>Zn(2+)</name>
        <dbReference type="ChEBI" id="CHEBI:29105"/>
        <label>1</label>
        <note>catalytic</note>
    </ligand>
</feature>
<keyword evidence="9" id="KW-0698">rRNA processing</keyword>
<dbReference type="InterPro" id="IPR036866">
    <property type="entry name" value="RibonucZ/Hydroxyglut_hydro"/>
</dbReference>
<evidence type="ECO:0000256" key="7">
    <source>
        <dbReference type="ARBA" id="ARBA00022839"/>
    </source>
</evidence>
<dbReference type="GO" id="GO:0003723">
    <property type="term" value="F:RNA binding"/>
    <property type="evidence" value="ECO:0007669"/>
    <property type="project" value="UniProtKB-UniRule"/>
</dbReference>
<dbReference type="InterPro" id="IPR001279">
    <property type="entry name" value="Metallo-B-lactamas"/>
</dbReference>
<evidence type="ECO:0000256" key="3">
    <source>
        <dbReference type="ARBA" id="ARBA00022723"/>
    </source>
</evidence>
<dbReference type="InterPro" id="IPR030854">
    <property type="entry name" value="RNase_J_bac"/>
</dbReference>
<keyword evidence="6 12" id="KW-0862">Zinc</keyword>
<dbReference type="AlphaFoldDB" id="A0A1M5Y3G0"/>
<proteinExistence type="inferred from homology"/>
<reference evidence="14 15" key="1">
    <citation type="submission" date="2016-11" db="EMBL/GenBank/DDBJ databases">
        <authorList>
            <person name="Jaros S."/>
            <person name="Januszkiewicz K."/>
            <person name="Wedrychowicz H."/>
        </authorList>
    </citation>
    <scope>NUCLEOTIDE SEQUENCE [LARGE SCALE GENOMIC DNA]</scope>
    <source>
        <strain evidence="14 15">DSM 10068</strain>
    </source>
</reference>
<evidence type="ECO:0000313" key="14">
    <source>
        <dbReference type="EMBL" id="SHI06043.1"/>
    </source>
</evidence>
<sequence length="552" mass="60485">MAEKLKIISLGGLNEIGKNLTVYEFGGDILVVDCGLGFPDDEMYGVDIVIPDFTYLVKNKNKVRAIVLTHGHEDHIGGMPYILKELNVPVYATPLTAGLVQLKLAEHGLLETSTINTLNPGESFKVGCFKVEFVHINHSIPGAVALAIKTPVGMIVHTGDYKIDTTPISGSMIDLARLGELGNRGVLALLQDSTNVERPGYSMSERKVGERFDELFRGCTSRILVTTFASNVHRIQQIINCAAKYGRRVAVTGRSMENIIKVATELGCMEIPKGVFMELNQIKGMPAEKIVIITTGSQGETMSALYRMAFSDHRQVEIKPGDKVIISASAIPGNEKGVSRVIDELFRRGAEVFYDKYSDLHVSGHAYQEELKMMMALTKPKFFIPLHGEYRHLMTHSKLALQMGIEPKNIVISDIGQVIELTGRSIKRNGSVPSGKVFVDGTGVGDVGAVVLRDRKHLAQDGMLVIIVNISSEDGSLVSGPDIITRGFIYVKESEDMMRELKDITIKALGGCAGSNITDFATMKSAVKSELSNYLYKKTKRNPMILPVITEI</sequence>
<feature type="binding site" evidence="12">
    <location>
        <position position="440"/>
    </location>
    <ligand>
        <name>Ca(2+)</name>
        <dbReference type="ChEBI" id="CHEBI:29108"/>
    </ligand>
</feature>
<dbReference type="Gene3D" id="3.60.15.10">
    <property type="entry name" value="Ribonuclease Z/Hydroxyacylglutathione hydrolase-like"/>
    <property type="match status" value="1"/>
</dbReference>
<comment type="function">
    <text evidence="9">An RNase that has 5'-3' exonuclease and possibly endonuclease activity. Involved in maturation of rRNA and in some organisms also mRNA maturation and/or decay.</text>
</comment>
<keyword evidence="8 9" id="KW-0694">RNA-binding</keyword>
<dbReference type="Gene3D" id="3.10.20.580">
    <property type="match status" value="1"/>
</dbReference>
<feature type="domain" description="Metallo-beta-lactamase" evidence="13">
    <location>
        <begin position="17"/>
        <end position="219"/>
    </location>
</feature>
<dbReference type="SMART" id="SM00849">
    <property type="entry name" value="Lactamase_B"/>
    <property type="match status" value="1"/>
</dbReference>
<keyword evidence="12" id="KW-0106">Calcium</keyword>
<dbReference type="InterPro" id="IPR055132">
    <property type="entry name" value="RNase_J_b_CASP"/>
</dbReference>